<protein>
    <recommendedName>
        <fullName evidence="3">Arrestin-like N-terminal domain-containing protein</fullName>
    </recommendedName>
</protein>
<gene>
    <name evidence="1" type="ORF">PV04_03355</name>
</gene>
<reference evidence="1 2" key="1">
    <citation type="submission" date="2015-01" db="EMBL/GenBank/DDBJ databases">
        <title>The Genome Sequence of Capronia semiimmersa CBS27337.</title>
        <authorList>
            <consortium name="The Broad Institute Genomics Platform"/>
            <person name="Cuomo C."/>
            <person name="de Hoog S."/>
            <person name="Gorbushina A."/>
            <person name="Stielow B."/>
            <person name="Teixiera M."/>
            <person name="Abouelleil A."/>
            <person name="Chapman S.B."/>
            <person name="Priest M."/>
            <person name="Young S.K."/>
            <person name="Wortman J."/>
            <person name="Nusbaum C."/>
            <person name="Birren B."/>
        </authorList>
    </citation>
    <scope>NUCLEOTIDE SEQUENCE [LARGE SCALE GENOMIC DNA]</scope>
    <source>
        <strain evidence="1 2">CBS 27337</strain>
    </source>
</reference>
<dbReference type="Proteomes" id="UP000054266">
    <property type="component" value="Unassembled WGS sequence"/>
</dbReference>
<evidence type="ECO:0008006" key="3">
    <source>
        <dbReference type="Google" id="ProtNLM"/>
    </source>
</evidence>
<name>A0A0D2EA19_9EURO</name>
<evidence type="ECO:0000313" key="1">
    <source>
        <dbReference type="EMBL" id="KIW71157.1"/>
    </source>
</evidence>
<sequence length="410" mass="44911">MSIPTIKVLGVSTTEQSASGFDKKVNPPSRLRLHGRVTIFNQDGSFDTVRVRLQGAIRTKIGSQVAVEKIPATSVTKTNLDFKPVYSATRQRTEEQYLDFVCAVPSPRNGAPEAFIPSMTLSGTTYLTKVTALTNRELLEGSCEVVYTLEAEFLRSETNQLVRRISCPVDISSSLTPLDVEVASSGASDKIEETAKPQLRSLNRLLGSQSHPELTVEVPKMLGCVVSDSSTVSTGCRRLTVPISVNISLPSNVRRQAQSLLESEQLKLSVKAQWFAKRTFTTGYSAVESTIHSDRVSTQNYAVTLPPLYKSSTQSSKYTTTVELDLLLPESISTPTISTDILNINYTLALNMKFEASGNDSLKSPFIASFSLPVALRASQAYSMISRRAFDPLLGFVEEQSLFAPPPYVY</sequence>
<keyword evidence="2" id="KW-1185">Reference proteome</keyword>
<dbReference type="AlphaFoldDB" id="A0A0D2EA19"/>
<proteinExistence type="predicted"/>
<dbReference type="HOGENOM" id="CLU_609709_0_0_1"/>
<organism evidence="1 2">
    <name type="scientific">Phialophora macrospora</name>
    <dbReference type="NCBI Taxonomy" id="1851006"/>
    <lineage>
        <taxon>Eukaryota</taxon>
        <taxon>Fungi</taxon>
        <taxon>Dikarya</taxon>
        <taxon>Ascomycota</taxon>
        <taxon>Pezizomycotina</taxon>
        <taxon>Eurotiomycetes</taxon>
        <taxon>Chaetothyriomycetidae</taxon>
        <taxon>Chaetothyriales</taxon>
        <taxon>Herpotrichiellaceae</taxon>
        <taxon>Phialophora</taxon>
    </lineage>
</organism>
<evidence type="ECO:0000313" key="2">
    <source>
        <dbReference type="Proteomes" id="UP000054266"/>
    </source>
</evidence>
<dbReference type="EMBL" id="KN846957">
    <property type="protein sequence ID" value="KIW71157.1"/>
    <property type="molecule type" value="Genomic_DNA"/>
</dbReference>
<accession>A0A0D2EA19</accession>